<dbReference type="Proteomes" id="UP000182977">
    <property type="component" value="Chromosome I"/>
</dbReference>
<dbReference type="RefSeq" id="WP_046772179.1">
    <property type="nucleotide sequence ID" value="NZ_LBMC01000057.1"/>
</dbReference>
<dbReference type="GO" id="GO:0004850">
    <property type="term" value="F:uridine phosphorylase activity"/>
    <property type="evidence" value="ECO:0007669"/>
    <property type="project" value="UniProtKB-EC"/>
</dbReference>
<dbReference type="InterPro" id="IPR004402">
    <property type="entry name" value="DeoD-type"/>
</dbReference>
<comment type="catalytic activity">
    <reaction evidence="6">
        <text>uridine + phosphate = alpha-D-ribose 1-phosphate + uracil</text>
        <dbReference type="Rhea" id="RHEA:24388"/>
        <dbReference type="ChEBI" id="CHEBI:16704"/>
        <dbReference type="ChEBI" id="CHEBI:17568"/>
        <dbReference type="ChEBI" id="CHEBI:43474"/>
        <dbReference type="ChEBI" id="CHEBI:57720"/>
        <dbReference type="EC" id="2.4.2.3"/>
    </reaction>
</comment>
<organism evidence="8 9">
    <name type="scientific">Jiangella alkaliphila</name>
    <dbReference type="NCBI Taxonomy" id="419479"/>
    <lineage>
        <taxon>Bacteria</taxon>
        <taxon>Bacillati</taxon>
        <taxon>Actinomycetota</taxon>
        <taxon>Actinomycetes</taxon>
        <taxon>Jiangellales</taxon>
        <taxon>Jiangellaceae</taxon>
        <taxon>Jiangella</taxon>
    </lineage>
</organism>
<proteinExistence type="inferred from homology"/>
<evidence type="ECO:0000313" key="9">
    <source>
        <dbReference type="Proteomes" id="UP000182977"/>
    </source>
</evidence>
<dbReference type="STRING" id="419479.SAMN04488563_2650"/>
<dbReference type="CDD" id="cd09006">
    <property type="entry name" value="PNP_EcPNPI-like"/>
    <property type="match status" value="1"/>
</dbReference>
<evidence type="ECO:0000256" key="2">
    <source>
        <dbReference type="ARBA" id="ARBA00011888"/>
    </source>
</evidence>
<dbReference type="OrthoDB" id="9782889at2"/>
<sequence>MSTHIAAAPGEIAETVLLPGDPLRAEWIAKTYLDDVTCYTQVRNMLGFTGTYRGRRISVQGTGMGQPSISIYVHELLAEYGAKTLVRVGSCGGLLADVAIRDLVIGISAATDSSINALAFDGFHYAPAADFSLVRAYVEKAEAAGARYHVGQLFSTDSFYHARPELRDRLTEYGVMAVEMEAAALYTLAAKFGARAMAVCTVSDNLVTGEETSADERERTFAQMVELALDAVAA</sequence>
<dbReference type="AlphaFoldDB" id="A0A1H2JGN5"/>
<dbReference type="Gene3D" id="3.40.50.1580">
    <property type="entry name" value="Nucleoside phosphorylase domain"/>
    <property type="match status" value="1"/>
</dbReference>
<dbReference type="NCBIfam" id="TIGR00107">
    <property type="entry name" value="deoD"/>
    <property type="match status" value="1"/>
</dbReference>
<keyword evidence="5" id="KW-0808">Transferase</keyword>
<dbReference type="NCBIfam" id="NF004489">
    <property type="entry name" value="PRK05819.1"/>
    <property type="match status" value="1"/>
</dbReference>
<dbReference type="GO" id="GO:0004731">
    <property type="term" value="F:purine-nucleoside phosphorylase activity"/>
    <property type="evidence" value="ECO:0007669"/>
    <property type="project" value="InterPro"/>
</dbReference>
<dbReference type="EMBL" id="LT629791">
    <property type="protein sequence ID" value="SDU55245.1"/>
    <property type="molecule type" value="Genomic_DNA"/>
</dbReference>
<feature type="domain" description="Nucleoside phosphorylase" evidence="7">
    <location>
        <begin position="16"/>
        <end position="229"/>
    </location>
</feature>
<dbReference type="PANTHER" id="PTHR43691">
    <property type="entry name" value="URIDINE PHOSPHORYLASE"/>
    <property type="match status" value="1"/>
</dbReference>
<evidence type="ECO:0000256" key="1">
    <source>
        <dbReference type="ARBA" id="ARBA00010456"/>
    </source>
</evidence>
<dbReference type="InterPro" id="IPR018016">
    <property type="entry name" value="Nucleoside_phosphorylase_CS"/>
</dbReference>
<dbReference type="Pfam" id="PF01048">
    <property type="entry name" value="PNP_UDP_1"/>
    <property type="match status" value="1"/>
</dbReference>
<evidence type="ECO:0000256" key="6">
    <source>
        <dbReference type="ARBA" id="ARBA00048447"/>
    </source>
</evidence>
<evidence type="ECO:0000256" key="4">
    <source>
        <dbReference type="ARBA" id="ARBA00022676"/>
    </source>
</evidence>
<evidence type="ECO:0000259" key="7">
    <source>
        <dbReference type="Pfam" id="PF01048"/>
    </source>
</evidence>
<accession>A0A1H2JGN5</accession>
<protein>
    <recommendedName>
        <fullName evidence="3">Uridine phosphorylase</fullName>
        <ecNumber evidence="2">2.4.2.3</ecNumber>
    </recommendedName>
</protein>
<dbReference type="InterPro" id="IPR035994">
    <property type="entry name" value="Nucleoside_phosphorylase_sf"/>
</dbReference>
<dbReference type="GO" id="GO:0005829">
    <property type="term" value="C:cytosol"/>
    <property type="evidence" value="ECO:0007669"/>
    <property type="project" value="TreeGrafter"/>
</dbReference>
<comment type="similarity">
    <text evidence="1">Belongs to the PNP/UDP phosphorylase family.</text>
</comment>
<evidence type="ECO:0000256" key="3">
    <source>
        <dbReference type="ARBA" id="ARBA00021980"/>
    </source>
</evidence>
<keyword evidence="4" id="KW-0328">Glycosyltransferase</keyword>
<gene>
    <name evidence="8" type="ORF">SAMN04488563_2650</name>
</gene>
<dbReference type="SUPFAM" id="SSF53167">
    <property type="entry name" value="Purine and uridine phosphorylases"/>
    <property type="match status" value="1"/>
</dbReference>
<dbReference type="InterPro" id="IPR000845">
    <property type="entry name" value="Nucleoside_phosphorylase_d"/>
</dbReference>
<evidence type="ECO:0000313" key="8">
    <source>
        <dbReference type="EMBL" id="SDU55245.1"/>
    </source>
</evidence>
<name>A0A1H2JGN5_9ACTN</name>
<keyword evidence="9" id="KW-1185">Reference proteome</keyword>
<dbReference type="HAMAP" id="MF_01627">
    <property type="entry name" value="Pur_nucleosid_phosp"/>
    <property type="match status" value="1"/>
</dbReference>
<evidence type="ECO:0000256" key="5">
    <source>
        <dbReference type="ARBA" id="ARBA00022679"/>
    </source>
</evidence>
<dbReference type="PROSITE" id="PS01232">
    <property type="entry name" value="PNP_UDP_1"/>
    <property type="match status" value="1"/>
</dbReference>
<dbReference type="PANTHER" id="PTHR43691:SF11">
    <property type="entry name" value="FI09636P-RELATED"/>
    <property type="match status" value="1"/>
</dbReference>
<reference evidence="9" key="1">
    <citation type="submission" date="2016-10" db="EMBL/GenBank/DDBJ databases">
        <authorList>
            <person name="Varghese N."/>
            <person name="Submissions S."/>
        </authorList>
    </citation>
    <scope>NUCLEOTIDE SEQUENCE [LARGE SCALE GENOMIC DNA]</scope>
    <source>
        <strain evidence="9">DSM 45079</strain>
    </source>
</reference>
<dbReference type="GO" id="GO:0006152">
    <property type="term" value="P:purine nucleoside catabolic process"/>
    <property type="evidence" value="ECO:0007669"/>
    <property type="project" value="TreeGrafter"/>
</dbReference>
<dbReference type="EC" id="2.4.2.3" evidence="2"/>